<evidence type="ECO:0000313" key="1">
    <source>
        <dbReference type="EMBL" id="KAG5631987.1"/>
    </source>
</evidence>
<reference evidence="1 2" key="1">
    <citation type="submission" date="2020-09" db="EMBL/GenBank/DDBJ databases">
        <title>De no assembly of potato wild relative species, Solanum commersonii.</title>
        <authorList>
            <person name="Cho K."/>
        </authorList>
    </citation>
    <scope>NUCLEOTIDE SEQUENCE [LARGE SCALE GENOMIC DNA]</scope>
    <source>
        <strain evidence="1">LZ3.2</strain>
        <tissue evidence="1">Leaf</tissue>
    </source>
</reference>
<proteinExistence type="predicted"/>
<evidence type="ECO:0000313" key="2">
    <source>
        <dbReference type="Proteomes" id="UP000824120"/>
    </source>
</evidence>
<comment type="caution">
    <text evidence="1">The sequence shown here is derived from an EMBL/GenBank/DDBJ whole genome shotgun (WGS) entry which is preliminary data.</text>
</comment>
<gene>
    <name evidence="1" type="ORF">H5410_003704</name>
</gene>
<dbReference type="AlphaFoldDB" id="A0A9J6B5U6"/>
<organism evidence="1 2">
    <name type="scientific">Solanum commersonii</name>
    <name type="common">Commerson's wild potato</name>
    <name type="synonym">Commerson's nightshade</name>
    <dbReference type="NCBI Taxonomy" id="4109"/>
    <lineage>
        <taxon>Eukaryota</taxon>
        <taxon>Viridiplantae</taxon>
        <taxon>Streptophyta</taxon>
        <taxon>Embryophyta</taxon>
        <taxon>Tracheophyta</taxon>
        <taxon>Spermatophyta</taxon>
        <taxon>Magnoliopsida</taxon>
        <taxon>eudicotyledons</taxon>
        <taxon>Gunneridae</taxon>
        <taxon>Pentapetalae</taxon>
        <taxon>asterids</taxon>
        <taxon>lamiids</taxon>
        <taxon>Solanales</taxon>
        <taxon>Solanaceae</taxon>
        <taxon>Solanoideae</taxon>
        <taxon>Solaneae</taxon>
        <taxon>Solanum</taxon>
    </lineage>
</organism>
<keyword evidence="2" id="KW-1185">Reference proteome</keyword>
<dbReference type="Proteomes" id="UP000824120">
    <property type="component" value="Chromosome 1"/>
</dbReference>
<protein>
    <submittedName>
        <fullName evidence="1">Uncharacterized protein</fullName>
    </submittedName>
</protein>
<name>A0A9J6B5U6_SOLCO</name>
<dbReference type="EMBL" id="JACXVP010000001">
    <property type="protein sequence ID" value="KAG5631987.1"/>
    <property type="molecule type" value="Genomic_DNA"/>
</dbReference>
<sequence>MESFFVLGHLDIFVELELSQVAVRKDLKDVDRKARKGAVNESPISSAKQYCTAQYSRMRGC</sequence>
<accession>A0A9J6B5U6</accession>